<dbReference type="InterPro" id="IPR029058">
    <property type="entry name" value="AB_hydrolase_fold"/>
</dbReference>
<dbReference type="KEGG" id="lang:109343905"/>
<dbReference type="AlphaFoldDB" id="A0A1J7HPZ2"/>
<dbReference type="InterPro" id="IPR013094">
    <property type="entry name" value="AB_hydrolase_3"/>
</dbReference>
<dbReference type="EMBL" id="CM007363">
    <property type="protein sequence ID" value="OIW14864.1"/>
    <property type="molecule type" value="Genomic_DNA"/>
</dbReference>
<dbReference type="KEGG" id="lang:109340007"/>
<evidence type="ECO:0000313" key="4">
    <source>
        <dbReference type="EMBL" id="OIV89708.1"/>
    </source>
</evidence>
<accession>A0A1J7HPZ2</accession>
<organism evidence="4 6">
    <name type="scientific">Lupinus angustifolius</name>
    <name type="common">Narrow-leaved blue lupine</name>
    <dbReference type="NCBI Taxonomy" id="3871"/>
    <lineage>
        <taxon>Eukaryota</taxon>
        <taxon>Viridiplantae</taxon>
        <taxon>Streptophyta</taxon>
        <taxon>Embryophyta</taxon>
        <taxon>Tracheophyta</taxon>
        <taxon>Spermatophyta</taxon>
        <taxon>Magnoliopsida</taxon>
        <taxon>eudicotyledons</taxon>
        <taxon>Gunneridae</taxon>
        <taxon>Pentapetalae</taxon>
        <taxon>rosids</taxon>
        <taxon>fabids</taxon>
        <taxon>Fabales</taxon>
        <taxon>Fabaceae</taxon>
        <taxon>Papilionoideae</taxon>
        <taxon>50 kb inversion clade</taxon>
        <taxon>genistoids sensu lato</taxon>
        <taxon>core genistoids</taxon>
        <taxon>Genisteae</taxon>
        <taxon>Lupinus</taxon>
    </lineage>
</organism>
<dbReference type="InterPro" id="IPR050466">
    <property type="entry name" value="Carboxylest/Gibb_receptor"/>
</dbReference>
<dbReference type="STRING" id="3871.A0A1J7HPZ2"/>
<evidence type="ECO:0000259" key="3">
    <source>
        <dbReference type="Pfam" id="PF07859"/>
    </source>
</evidence>
<evidence type="ECO:0000256" key="2">
    <source>
        <dbReference type="PROSITE-ProRule" id="PRU10038"/>
    </source>
</evidence>
<dbReference type="InterPro" id="IPR033140">
    <property type="entry name" value="Lipase_GDXG_put_SER_AS"/>
</dbReference>
<dbReference type="GO" id="GO:0016787">
    <property type="term" value="F:hydrolase activity"/>
    <property type="evidence" value="ECO:0007669"/>
    <property type="project" value="InterPro"/>
</dbReference>
<dbReference type="Proteomes" id="UP000188354">
    <property type="component" value="Chromosome LG03"/>
</dbReference>
<dbReference type="Gramene" id="OIV89708">
    <property type="protein sequence ID" value="OIV89708"/>
    <property type="gene ID" value="TanjilG_03806"/>
</dbReference>
<dbReference type="OrthoDB" id="408631at2759"/>
<reference evidence="4 6" key="1">
    <citation type="journal article" date="2017" name="Plant Biotechnol. J.">
        <title>A comprehensive draft genome sequence for lupin (Lupinus angustifolius), an emerging health food: insights into plant-microbe interactions and legume evolution.</title>
        <authorList>
            <person name="Hane J.K."/>
            <person name="Ming Y."/>
            <person name="Kamphuis L.G."/>
            <person name="Nelson M.N."/>
            <person name="Garg G."/>
            <person name="Atkins C.A."/>
            <person name="Bayer P.E."/>
            <person name="Bravo A."/>
            <person name="Bringans S."/>
            <person name="Cannon S."/>
            <person name="Edwards D."/>
            <person name="Foley R."/>
            <person name="Gao L.L."/>
            <person name="Harrison M.J."/>
            <person name="Huang W."/>
            <person name="Hurgobin B."/>
            <person name="Li S."/>
            <person name="Liu C.W."/>
            <person name="McGrath A."/>
            <person name="Morahan G."/>
            <person name="Murray J."/>
            <person name="Weller J."/>
            <person name="Jian J."/>
            <person name="Singh K.B."/>
        </authorList>
    </citation>
    <scope>NUCLEOTIDE SEQUENCE [LARGE SCALE GENOMIC DNA]</scope>
    <source>
        <strain evidence="6">cv. Tanjil</strain>
        <tissue evidence="4">Whole plant</tissue>
    </source>
</reference>
<comment type="similarity">
    <text evidence="1">Belongs to the 'GDXG' lipolytic enzyme family.</text>
</comment>
<evidence type="ECO:0000313" key="6">
    <source>
        <dbReference type="Proteomes" id="UP000188354"/>
    </source>
</evidence>
<evidence type="ECO:0000313" key="5">
    <source>
        <dbReference type="EMBL" id="OIW14864.1"/>
    </source>
</evidence>
<evidence type="ECO:0000256" key="1">
    <source>
        <dbReference type="ARBA" id="ARBA00010515"/>
    </source>
</evidence>
<dbReference type="PANTHER" id="PTHR23024:SF577">
    <property type="entry name" value="CARBOXYLESTERASE 2-RELATED"/>
    <property type="match status" value="1"/>
</dbReference>
<sequence>MDSTNPEISIEVFPYLKVYKDGTIERIAGTQVVPPGLDSETNVISKDILIIPQTGVTARLYHPNFTTKTHQNHNLPLLVYFHGGAFCISSAFDPLYHTSLNNLVAESNVVAVSVNYRLAPEYPLPVAYHDSWDALKWVFSHVVEDCEDHESWLKDNVDFGRVFLAGDSAGANIVHYMAIKFHAMDTSPSPIKDFKVTGLMMVNPYFWGKEPIGVEISDELRKNMVDNWWGFVCPSDKGNDDPLINPFVEEAPGIEGVGCNKVLVTVTENDILRERGKLYHKKLVNSGWKGIAEFYETEGEDHDFHIFNPTCDKAKSLIKRLATFINEH</sequence>
<dbReference type="OMA" id="VSCANVV"/>
<name>A0A1J7HPZ2_LUPAN</name>
<dbReference type="Gramene" id="OIW14864">
    <property type="protein sequence ID" value="OIW14864"/>
    <property type="gene ID" value="TanjilG_30583"/>
</dbReference>
<gene>
    <name evidence="4" type="ORF">TanjilG_03806</name>
    <name evidence="5" type="ORF">TanjilG_30583</name>
</gene>
<protein>
    <recommendedName>
        <fullName evidence="3">Alpha/beta hydrolase fold-3 domain-containing protein</fullName>
    </recommendedName>
</protein>
<dbReference type="PANTHER" id="PTHR23024">
    <property type="entry name" value="ARYLACETAMIDE DEACETYLASE"/>
    <property type="match status" value="1"/>
</dbReference>
<feature type="active site" evidence="2">
    <location>
        <position position="168"/>
    </location>
</feature>
<feature type="domain" description="Alpha/beta hydrolase fold-3" evidence="3">
    <location>
        <begin position="78"/>
        <end position="305"/>
    </location>
</feature>
<dbReference type="PROSITE" id="PS01174">
    <property type="entry name" value="LIPASE_GDXG_SER"/>
    <property type="match status" value="1"/>
</dbReference>
<keyword evidence="6" id="KW-1185">Reference proteome</keyword>
<proteinExistence type="inferred from homology"/>
<dbReference type="SUPFAM" id="SSF53474">
    <property type="entry name" value="alpha/beta-Hydrolases"/>
    <property type="match status" value="1"/>
</dbReference>
<dbReference type="Gene3D" id="3.40.50.1820">
    <property type="entry name" value="alpha/beta hydrolase"/>
    <property type="match status" value="1"/>
</dbReference>
<dbReference type="EMBL" id="KV862250">
    <property type="protein sequence ID" value="OIV89708.1"/>
    <property type="molecule type" value="Genomic_DNA"/>
</dbReference>
<dbReference type="Pfam" id="PF07859">
    <property type="entry name" value="Abhydrolase_3"/>
    <property type="match status" value="1"/>
</dbReference>